<feature type="transmembrane region" description="Helical" evidence="1">
    <location>
        <begin position="38"/>
        <end position="58"/>
    </location>
</feature>
<comment type="caution">
    <text evidence="2">The sequence shown here is derived from an EMBL/GenBank/DDBJ whole genome shotgun (WGS) entry which is preliminary data.</text>
</comment>
<dbReference type="GeneID" id="57347000"/>
<keyword evidence="1" id="KW-1133">Transmembrane helix</keyword>
<keyword evidence="1" id="KW-0812">Transmembrane</keyword>
<keyword evidence="1" id="KW-0472">Membrane</keyword>
<evidence type="ECO:0000313" key="2">
    <source>
        <dbReference type="EMBL" id="NUY98377.1"/>
    </source>
</evidence>
<evidence type="ECO:0000256" key="1">
    <source>
        <dbReference type="SAM" id="Phobius"/>
    </source>
</evidence>
<gene>
    <name evidence="2" type="ORF">HU668_18130</name>
</gene>
<dbReference type="Proteomes" id="UP000566985">
    <property type="component" value="Unassembled WGS sequence"/>
</dbReference>
<dbReference type="EMBL" id="JABWPM010000025">
    <property type="protein sequence ID" value="NUY98377.1"/>
    <property type="molecule type" value="Genomic_DNA"/>
</dbReference>
<name>A0A7Y6NGZ0_9GAMM</name>
<proteinExistence type="predicted"/>
<reference evidence="2 3" key="1">
    <citation type="submission" date="2020-05" db="EMBL/GenBank/DDBJ databases">
        <title>Whole Genome Sequences of Enterobacteriales Associated with the International Space Station.</title>
        <authorList>
            <person name="Bharadwaj A."/>
            <person name="Daudu R."/>
            <person name="Singh N."/>
            <person name="Wood J."/>
            <person name="Debieu M."/>
            <person name="Mason C."/>
            <person name="Wang C."/>
            <person name="Venkateswaran K."/>
        </authorList>
    </citation>
    <scope>NUCLEOTIDE SEQUENCE [LARGE SCALE GENOMIC DNA]</scope>
    <source>
        <strain evidence="2 3">IF5SW-B1</strain>
    </source>
</reference>
<feature type="transmembrane region" description="Helical" evidence="1">
    <location>
        <begin position="12"/>
        <end position="32"/>
    </location>
</feature>
<dbReference type="AlphaFoldDB" id="A0A7Y6NGZ0"/>
<accession>A0A7Y6NGZ0</accession>
<protein>
    <submittedName>
        <fullName evidence="2">Uncharacterized protein</fullName>
    </submittedName>
</protein>
<evidence type="ECO:0000313" key="3">
    <source>
        <dbReference type="Proteomes" id="UP000566985"/>
    </source>
</evidence>
<organism evidence="2 3">
    <name type="scientific">Pantoea brenneri</name>
    <dbReference type="NCBI Taxonomy" id="472694"/>
    <lineage>
        <taxon>Bacteria</taxon>
        <taxon>Pseudomonadati</taxon>
        <taxon>Pseudomonadota</taxon>
        <taxon>Gammaproteobacteria</taxon>
        <taxon>Enterobacterales</taxon>
        <taxon>Erwiniaceae</taxon>
        <taxon>Pantoea</taxon>
    </lineage>
</organism>
<sequence>MRLFTRPISVQLVLGFWFLSDHILLVLLYPTAHHKVSCAGHAIVSLLLGIYFLAEGFARWRK</sequence>
<dbReference type="RefSeq" id="WP_069729524.1">
    <property type="nucleotide sequence ID" value="NZ_JABWPE010000025.1"/>
</dbReference>